<gene>
    <name evidence="8" type="ORF">SAMN05192548_102059</name>
</gene>
<dbReference type="RefSeq" id="WP_073430172.1">
    <property type="nucleotide sequence ID" value="NZ_CADFGY010000014.1"/>
</dbReference>
<dbReference type="STRING" id="169427.SAMN05192548_102059"/>
<evidence type="ECO:0000256" key="6">
    <source>
        <dbReference type="ARBA" id="ARBA00023136"/>
    </source>
</evidence>
<feature type="transmembrane region" description="Helical" evidence="7">
    <location>
        <begin position="161"/>
        <end position="184"/>
    </location>
</feature>
<comment type="subcellular location">
    <subcellularLocation>
        <location evidence="1">Cell membrane</location>
        <topology evidence="1">Multi-pass membrane protein</topology>
    </subcellularLocation>
</comment>
<dbReference type="Proteomes" id="UP000184395">
    <property type="component" value="Unassembled WGS sequence"/>
</dbReference>
<accession>A0A1M6RYG7</accession>
<evidence type="ECO:0000256" key="2">
    <source>
        <dbReference type="ARBA" id="ARBA00005262"/>
    </source>
</evidence>
<dbReference type="KEGG" id="pts:CUJ90_20600"/>
<keyword evidence="6 7" id="KW-0472">Membrane</keyword>
<dbReference type="GeneID" id="301980535"/>
<dbReference type="EMBL" id="FRAB01000020">
    <property type="protein sequence ID" value="SHK37493.1"/>
    <property type="molecule type" value="Genomic_DNA"/>
</dbReference>
<evidence type="ECO:0000256" key="3">
    <source>
        <dbReference type="ARBA" id="ARBA00022475"/>
    </source>
</evidence>
<evidence type="ECO:0000256" key="7">
    <source>
        <dbReference type="SAM" id="Phobius"/>
    </source>
</evidence>
<comment type="similarity">
    <text evidence="2">Belongs to the chromate ion transporter (CHR) (TC 2.A.51) family.</text>
</comment>
<dbReference type="AlphaFoldDB" id="A0A1M6RYG7"/>
<keyword evidence="5 7" id="KW-1133">Transmembrane helix</keyword>
<protein>
    <submittedName>
        <fullName evidence="8">Chromate transporter</fullName>
    </submittedName>
</protein>
<sequence length="190" mass="19717">MSTRVLVQLAAVFAPLSLVTIGGGQAIIADIQRQVVDVHGWMTHGQFAADFAISRMAPGPGSLLATLIGWQIAGFWGAVVATLALLAPTGLLIYGVTHVWTRYQGAPWQLALERGLRPVASGMILAAGWVLLKSLDGGMPAKAIALASMALLLSTRINPLLLLLGGALLLLGVSELGAGLPYLLQVHVAG</sequence>
<dbReference type="PANTHER" id="PTHR43663">
    <property type="entry name" value="CHROMATE TRANSPORT PROTEIN-RELATED"/>
    <property type="match status" value="1"/>
</dbReference>
<evidence type="ECO:0000313" key="8">
    <source>
        <dbReference type="EMBL" id="SHK37493.1"/>
    </source>
</evidence>
<organism evidence="8 9">
    <name type="scientific">Paraburkholderia terricola</name>
    <dbReference type="NCBI Taxonomy" id="169427"/>
    <lineage>
        <taxon>Bacteria</taxon>
        <taxon>Pseudomonadati</taxon>
        <taxon>Pseudomonadota</taxon>
        <taxon>Betaproteobacteria</taxon>
        <taxon>Burkholderiales</taxon>
        <taxon>Burkholderiaceae</taxon>
        <taxon>Paraburkholderia</taxon>
    </lineage>
</organism>
<evidence type="ECO:0000256" key="4">
    <source>
        <dbReference type="ARBA" id="ARBA00022692"/>
    </source>
</evidence>
<name>A0A1M6RYG7_9BURK</name>
<dbReference type="InterPro" id="IPR003370">
    <property type="entry name" value="Chromate_transpt"/>
</dbReference>
<proteinExistence type="inferred from homology"/>
<dbReference type="GO" id="GO:0005886">
    <property type="term" value="C:plasma membrane"/>
    <property type="evidence" value="ECO:0007669"/>
    <property type="project" value="UniProtKB-SubCell"/>
</dbReference>
<reference evidence="8 9" key="1">
    <citation type="submission" date="2016-11" db="EMBL/GenBank/DDBJ databases">
        <authorList>
            <person name="Jaros S."/>
            <person name="Januszkiewicz K."/>
            <person name="Wedrychowicz H."/>
        </authorList>
    </citation>
    <scope>NUCLEOTIDE SEQUENCE [LARGE SCALE GENOMIC DNA]</scope>
    <source>
        <strain evidence="8 9">LMG 20594</strain>
    </source>
</reference>
<keyword evidence="3" id="KW-1003">Cell membrane</keyword>
<keyword evidence="4 7" id="KW-0812">Transmembrane</keyword>
<evidence type="ECO:0000256" key="5">
    <source>
        <dbReference type="ARBA" id="ARBA00022989"/>
    </source>
</evidence>
<evidence type="ECO:0000313" key="9">
    <source>
        <dbReference type="Proteomes" id="UP000184395"/>
    </source>
</evidence>
<dbReference type="GO" id="GO:0015109">
    <property type="term" value="F:chromate transmembrane transporter activity"/>
    <property type="evidence" value="ECO:0007669"/>
    <property type="project" value="InterPro"/>
</dbReference>
<dbReference type="Pfam" id="PF02417">
    <property type="entry name" value="Chromate_transp"/>
    <property type="match status" value="1"/>
</dbReference>
<evidence type="ECO:0000256" key="1">
    <source>
        <dbReference type="ARBA" id="ARBA00004651"/>
    </source>
</evidence>
<dbReference type="OrthoDB" id="556585at2"/>
<dbReference type="PANTHER" id="PTHR43663:SF1">
    <property type="entry name" value="CHROMATE TRANSPORTER"/>
    <property type="match status" value="1"/>
</dbReference>
<feature type="transmembrane region" description="Helical" evidence="7">
    <location>
        <begin position="68"/>
        <end position="94"/>
    </location>
</feature>
<dbReference type="InterPro" id="IPR052518">
    <property type="entry name" value="CHR_Transporter"/>
</dbReference>